<dbReference type="PhylomeDB" id="A9ZPE5"/>
<dbReference type="FunFam" id="2.40.50.40:FF:000087">
    <property type="entry name" value="Chemokine (C-C motif) ligand 34b, duplicate 4"/>
    <property type="match status" value="1"/>
</dbReference>
<name>A9ZPE5_DANRE</name>
<accession>A9ZPE5</accession>
<dbReference type="EMBL" id="AB331760">
    <property type="protein sequence ID" value="BAF98253.1"/>
    <property type="molecule type" value="mRNA"/>
</dbReference>
<evidence type="ECO:0000313" key="4">
    <source>
        <dbReference type="EMBL" id="BAF98253.1"/>
    </source>
</evidence>
<dbReference type="InterPro" id="IPR001811">
    <property type="entry name" value="Chemokine_IL8-like_dom"/>
</dbReference>
<sequence>MAWTARLLTVAVLIALMGCFTGAQADYRRPTRVGVTCCKEVSRGRIPPDIKLTAYKHQPALSPCVDAIIFYAEKERYCTDPKARWIQNRLQGLKELND</sequence>
<dbReference type="CTD" id="556621"/>
<dbReference type="Gene3D" id="2.40.50.40">
    <property type="match status" value="1"/>
</dbReference>
<dbReference type="GeneID" id="556621"/>
<keyword evidence="1" id="KW-0202">Cytokine</keyword>
<evidence type="ECO:0000256" key="2">
    <source>
        <dbReference type="SAM" id="SignalP"/>
    </source>
</evidence>
<organism evidence="4">
    <name type="scientific">Danio rerio</name>
    <name type="common">Zebrafish</name>
    <name type="synonym">Brachydanio rerio</name>
    <dbReference type="NCBI Taxonomy" id="7955"/>
    <lineage>
        <taxon>Eukaryota</taxon>
        <taxon>Metazoa</taxon>
        <taxon>Chordata</taxon>
        <taxon>Craniata</taxon>
        <taxon>Vertebrata</taxon>
        <taxon>Euteleostomi</taxon>
        <taxon>Actinopterygii</taxon>
        <taxon>Neopterygii</taxon>
        <taxon>Teleostei</taxon>
        <taxon>Ostariophysi</taxon>
        <taxon>Cypriniformes</taxon>
        <taxon>Danionidae</taxon>
        <taxon>Danioninae</taxon>
        <taxon>Danio</taxon>
    </lineage>
</organism>
<protein>
    <submittedName>
        <fullName evidence="4">Chemokine CCL-C24j</fullName>
    </submittedName>
</protein>
<feature type="signal peptide" evidence="2">
    <location>
        <begin position="1"/>
        <end position="25"/>
    </location>
</feature>
<evidence type="ECO:0000256" key="1">
    <source>
        <dbReference type="ARBA" id="ARBA00022514"/>
    </source>
</evidence>
<evidence type="ECO:0000259" key="3">
    <source>
        <dbReference type="Pfam" id="PF00048"/>
    </source>
</evidence>
<dbReference type="OrthoDB" id="9930747at2759"/>
<keyword evidence="2" id="KW-0732">Signal</keyword>
<feature type="domain" description="Chemokine interleukin-8-like" evidence="3">
    <location>
        <begin position="36"/>
        <end position="92"/>
    </location>
</feature>
<dbReference type="AlphaFoldDB" id="A9ZPE5"/>
<dbReference type="PROSITE" id="PS51257">
    <property type="entry name" value="PROKAR_LIPOPROTEIN"/>
    <property type="match status" value="1"/>
</dbReference>
<dbReference type="InterPro" id="IPR036048">
    <property type="entry name" value="Interleukin_8-like_sf"/>
</dbReference>
<proteinExistence type="evidence at transcript level"/>
<dbReference type="RefSeq" id="NP_001108521.2">
    <property type="nucleotide sequence ID" value="NM_001115049.2"/>
</dbReference>
<gene>
    <name evidence="5" type="primary">ccl34b.4</name>
</gene>
<dbReference type="GO" id="GO:0008009">
    <property type="term" value="F:chemokine activity"/>
    <property type="evidence" value="ECO:0007669"/>
    <property type="project" value="InterPro"/>
</dbReference>
<dbReference type="GO" id="GO:0005615">
    <property type="term" value="C:extracellular space"/>
    <property type="evidence" value="ECO:0007669"/>
    <property type="project" value="UniProtKB-KW"/>
</dbReference>
<evidence type="ECO:0000313" key="5">
    <source>
        <dbReference type="ZFIN" id="ZDB-GENE-091204-344"/>
    </source>
</evidence>
<feature type="chain" id="PRO_5002745892" evidence="2">
    <location>
        <begin position="26"/>
        <end position="98"/>
    </location>
</feature>
<dbReference type="GO" id="GO:0006955">
    <property type="term" value="P:immune response"/>
    <property type="evidence" value="ECO:0007669"/>
    <property type="project" value="InterPro"/>
</dbReference>
<dbReference type="SUPFAM" id="SSF54117">
    <property type="entry name" value="Interleukin 8-like chemokines"/>
    <property type="match status" value="1"/>
</dbReference>
<dbReference type="Pfam" id="PF00048">
    <property type="entry name" value="IL8"/>
    <property type="match status" value="1"/>
</dbReference>
<dbReference type="ZFIN" id="ZDB-GENE-091204-344">
    <property type="gene designation" value="ccl34b.4"/>
</dbReference>
<dbReference type="KEGG" id="dre:556621"/>
<dbReference type="AGR" id="ZFIN:ZDB-GENE-091204-344"/>
<reference evidence="4" key="1">
    <citation type="journal article" date="2008" name="BMC Genomics">
        <title>Extensive expansion and diversification of the chemokine gene family in zebrafish: identification of a novel chemokine subfamily CX.</title>
        <authorList>
            <person name="Nomiyama H."/>
            <person name="Hieshima K."/>
            <person name="Osada N."/>
            <person name="Kato-Unoki Y."/>
            <person name="Otsuka-Ono K."/>
            <person name="Takegawa S."/>
            <person name="Izawa T."/>
            <person name="Yoshizawa A."/>
            <person name="Kikuchi Y."/>
            <person name="Tanase S."/>
            <person name="Miura R."/>
            <person name="Kusuda J."/>
            <person name="Nakao M."/>
            <person name="Yoshie O."/>
        </authorList>
    </citation>
    <scope>NUCLEOTIDE SEQUENCE</scope>
</reference>